<organism evidence="2 3">
    <name type="scientific">Circinella minor</name>
    <dbReference type="NCBI Taxonomy" id="1195481"/>
    <lineage>
        <taxon>Eukaryota</taxon>
        <taxon>Fungi</taxon>
        <taxon>Fungi incertae sedis</taxon>
        <taxon>Mucoromycota</taxon>
        <taxon>Mucoromycotina</taxon>
        <taxon>Mucoromycetes</taxon>
        <taxon>Mucorales</taxon>
        <taxon>Lichtheimiaceae</taxon>
        <taxon>Circinella</taxon>
    </lineage>
</organism>
<dbReference type="Pfam" id="PF14529">
    <property type="entry name" value="Exo_endo_phos_2"/>
    <property type="match status" value="1"/>
</dbReference>
<feature type="domain" description="Reverse transcriptase" evidence="1">
    <location>
        <begin position="324"/>
        <end position="616"/>
    </location>
</feature>
<sequence length="792" mass="91397">MAGFGRLTLLIRPDFPYHVHPHPNPNRYVLTCSIGPYTFHCLYLPPQLTLSEYTLILNQLTIDTNTLIFGDLNTRLHHRVGDHNFNSRKPILEQWMSDHGLEVWNETLAYGIMTFYRPNNGTSLIDLFISSPSAVVSPSMTICDHLTFGSDHHLCLFNLYTPTPLERLPTPNAPCQQWKLQPPISAEIDHHLEHNELDLEAAENIVRPKHWKWFWTEELQQFAEERQQKYVRWKYTPGTINRNRQSITSFSHPAGPAHATETLVTHLATLDDVGENPFTIDCIKKVIRKELPARKAPGSDHITSEILKPIVIPLAQILSSFLFLCWCWTYLPLAWRTAQVVPIYKKGDPTQASNYRPISLTSTFRKIVERCLLPVILNQMPTLDITQGGFRNSRGALDQAYNLHMLMQNYEEEFDEKVVVAFLDIKAAYDFVDRQVIWGALEDHLQPALLDLLKHMFNDVSISVIMKNHQSHSIRPHRGVLQGSILSPILYVVFIDSLPKMLRANYSHQTMSINTVPLNNHTEASAQHPTRILHHNHRSRPDTSITKINTLMYANDVAIIASPEELQHLLHLTQQHSEQYSYRWHPAKCQIINSDNHQFFLYDEEIKNVAWFKYLRILFTSTDIDTARLLQHNTTKTIAAMNLFHSIGVNQYALGLGLSLRIYRSFIRPIMEYGLAIIHLITEHKELIEKTQKRCIRLILNVSDPTATTPTIVPLHLAALPDMKLRANILQFKFIERAHSIPPTTLLACVVDSLLRRDQPDHQWPRLLRNKLWKEKKRIIRQLQPQPTNLSA</sequence>
<dbReference type="InterPro" id="IPR043502">
    <property type="entry name" value="DNA/RNA_pol_sf"/>
</dbReference>
<dbReference type="InterPro" id="IPR036691">
    <property type="entry name" value="Endo/exonu/phosph_ase_sf"/>
</dbReference>
<evidence type="ECO:0000313" key="3">
    <source>
        <dbReference type="Proteomes" id="UP000646827"/>
    </source>
</evidence>
<keyword evidence="3" id="KW-1185">Reference proteome</keyword>
<dbReference type="GO" id="GO:0003824">
    <property type="term" value="F:catalytic activity"/>
    <property type="evidence" value="ECO:0007669"/>
    <property type="project" value="InterPro"/>
</dbReference>
<proteinExistence type="predicted"/>
<dbReference type="SUPFAM" id="SSF56672">
    <property type="entry name" value="DNA/RNA polymerases"/>
    <property type="match status" value="1"/>
</dbReference>
<dbReference type="Gene3D" id="3.60.10.10">
    <property type="entry name" value="Endonuclease/exonuclease/phosphatase"/>
    <property type="match status" value="1"/>
</dbReference>
<dbReference type="PROSITE" id="PS50878">
    <property type="entry name" value="RT_POL"/>
    <property type="match status" value="1"/>
</dbReference>
<name>A0A8H7RS76_9FUNG</name>
<dbReference type="Proteomes" id="UP000646827">
    <property type="component" value="Unassembled WGS sequence"/>
</dbReference>
<protein>
    <recommendedName>
        <fullName evidence="1">Reverse transcriptase domain-containing protein</fullName>
    </recommendedName>
</protein>
<dbReference type="CDD" id="cd01650">
    <property type="entry name" value="RT_nLTR_like"/>
    <property type="match status" value="1"/>
</dbReference>
<dbReference type="InterPro" id="IPR005135">
    <property type="entry name" value="Endo/exonuclease/phosphatase"/>
</dbReference>
<evidence type="ECO:0000259" key="1">
    <source>
        <dbReference type="PROSITE" id="PS50878"/>
    </source>
</evidence>
<reference evidence="2 3" key="1">
    <citation type="submission" date="2020-12" db="EMBL/GenBank/DDBJ databases">
        <title>Metabolic potential, ecology and presence of endohyphal bacteria is reflected in genomic diversity of Mucoromycotina.</title>
        <authorList>
            <person name="Muszewska A."/>
            <person name="Okrasinska A."/>
            <person name="Steczkiewicz K."/>
            <person name="Drgas O."/>
            <person name="Orlowska M."/>
            <person name="Perlinska-Lenart U."/>
            <person name="Aleksandrzak-Piekarczyk T."/>
            <person name="Szatraj K."/>
            <person name="Zielenkiewicz U."/>
            <person name="Pilsyk S."/>
            <person name="Malc E."/>
            <person name="Mieczkowski P."/>
            <person name="Kruszewska J.S."/>
            <person name="Biernat P."/>
            <person name="Pawlowska J."/>
        </authorList>
    </citation>
    <scope>NUCLEOTIDE SEQUENCE [LARGE SCALE GENOMIC DNA]</scope>
    <source>
        <strain evidence="2 3">CBS 142.35</strain>
    </source>
</reference>
<accession>A0A8H7RS76</accession>
<dbReference type="AlphaFoldDB" id="A0A8H7RS76"/>
<dbReference type="OrthoDB" id="2272068at2759"/>
<dbReference type="SUPFAM" id="SSF56219">
    <property type="entry name" value="DNase I-like"/>
    <property type="match status" value="1"/>
</dbReference>
<evidence type="ECO:0000313" key="2">
    <source>
        <dbReference type="EMBL" id="KAG2216206.1"/>
    </source>
</evidence>
<dbReference type="PANTHER" id="PTHR19446">
    <property type="entry name" value="REVERSE TRANSCRIPTASES"/>
    <property type="match status" value="1"/>
</dbReference>
<gene>
    <name evidence="2" type="ORF">INT45_011159</name>
</gene>
<dbReference type="EMBL" id="JAEPRB010000439">
    <property type="protein sequence ID" value="KAG2216206.1"/>
    <property type="molecule type" value="Genomic_DNA"/>
</dbReference>
<dbReference type="Pfam" id="PF00078">
    <property type="entry name" value="RVT_1"/>
    <property type="match status" value="1"/>
</dbReference>
<dbReference type="InterPro" id="IPR000477">
    <property type="entry name" value="RT_dom"/>
</dbReference>
<comment type="caution">
    <text evidence="2">The sequence shown here is derived from an EMBL/GenBank/DDBJ whole genome shotgun (WGS) entry which is preliminary data.</text>
</comment>